<keyword evidence="1" id="KW-0812">Transmembrane</keyword>
<dbReference type="InterPro" id="IPR023997">
    <property type="entry name" value="TonB-dep_OMP_SusC/RagA_CS"/>
</dbReference>
<dbReference type="AlphaFoldDB" id="A0A5K7SA18"/>
<dbReference type="NCBIfam" id="TIGR04057">
    <property type="entry name" value="SusC_RagA_signa"/>
    <property type="match status" value="1"/>
</dbReference>
<evidence type="ECO:0000313" key="3">
    <source>
        <dbReference type="EMBL" id="BBE18428.1"/>
    </source>
</evidence>
<dbReference type="SUPFAM" id="SSF56935">
    <property type="entry name" value="Porins"/>
    <property type="match status" value="1"/>
</dbReference>
<keyword evidence="1" id="KW-0472">Membrane</keyword>
<feature type="domain" description="TonB-dependent receptor plug" evidence="2">
    <location>
        <begin position="212"/>
        <end position="317"/>
    </location>
</feature>
<dbReference type="Pfam" id="PF07715">
    <property type="entry name" value="Plug"/>
    <property type="match status" value="1"/>
</dbReference>
<dbReference type="InterPro" id="IPR039426">
    <property type="entry name" value="TonB-dep_rcpt-like"/>
</dbReference>
<evidence type="ECO:0000313" key="4">
    <source>
        <dbReference type="Proteomes" id="UP001193389"/>
    </source>
</evidence>
<dbReference type="Gene3D" id="2.170.130.10">
    <property type="entry name" value="TonB-dependent receptor, plug domain"/>
    <property type="match status" value="1"/>
</dbReference>
<dbReference type="EMBL" id="AP018694">
    <property type="protein sequence ID" value="BBE18428.1"/>
    <property type="molecule type" value="Genomic_DNA"/>
</dbReference>
<dbReference type="NCBIfam" id="TIGR04056">
    <property type="entry name" value="OMP_RagA_SusC"/>
    <property type="match status" value="1"/>
</dbReference>
<dbReference type="InterPro" id="IPR023996">
    <property type="entry name" value="TonB-dep_OMP_SusC/RagA"/>
</dbReference>
<dbReference type="InterPro" id="IPR012910">
    <property type="entry name" value="Plug_dom"/>
</dbReference>
<evidence type="ECO:0000256" key="1">
    <source>
        <dbReference type="PROSITE-ProRule" id="PRU01360"/>
    </source>
</evidence>
<accession>A0A5K7SA18</accession>
<comment type="subcellular location">
    <subcellularLocation>
        <location evidence="1">Cell outer membrane</location>
        <topology evidence="1">Multi-pass membrane protein</topology>
    </subcellularLocation>
</comment>
<keyword evidence="1" id="KW-0998">Cell outer membrane</keyword>
<keyword evidence="4" id="KW-1185">Reference proteome</keyword>
<keyword evidence="1" id="KW-0813">Transport</keyword>
<dbReference type="InterPro" id="IPR037066">
    <property type="entry name" value="Plug_dom_sf"/>
</dbReference>
<proteinExistence type="inferred from homology"/>
<reference evidence="3" key="1">
    <citation type="journal article" date="2020" name="Int. J. Syst. Evol. Microbiol.">
        <title>Aquipluma nitroreducens gen. nov. sp. nov., a novel facultatively anaerobic bacterium isolated from a freshwater lake.</title>
        <authorList>
            <person name="Watanabe M."/>
            <person name="Kojima H."/>
            <person name="Fukui M."/>
        </authorList>
    </citation>
    <scope>NUCLEOTIDE SEQUENCE</scope>
    <source>
        <strain evidence="3">MeG22</strain>
    </source>
</reference>
<dbReference type="Proteomes" id="UP001193389">
    <property type="component" value="Chromosome"/>
</dbReference>
<dbReference type="InterPro" id="IPR008969">
    <property type="entry name" value="CarboxyPept-like_regulatory"/>
</dbReference>
<dbReference type="KEGG" id="anf:AQPE_2590"/>
<gene>
    <name evidence="3" type="ORF">AQPE_2590</name>
</gene>
<dbReference type="Pfam" id="PF13715">
    <property type="entry name" value="CarbopepD_reg_2"/>
    <property type="match status" value="1"/>
</dbReference>
<protein>
    <submittedName>
        <fullName evidence="3">TonB family protein</fullName>
    </submittedName>
</protein>
<comment type="similarity">
    <text evidence="1">Belongs to the TonB-dependent receptor family.</text>
</comment>
<dbReference type="SUPFAM" id="SSF49464">
    <property type="entry name" value="Carboxypeptidase regulatory domain-like"/>
    <property type="match status" value="1"/>
</dbReference>
<dbReference type="FunFam" id="2.60.40.1120:FF:000003">
    <property type="entry name" value="Outer membrane protein Omp121"/>
    <property type="match status" value="1"/>
</dbReference>
<dbReference type="GO" id="GO:0009279">
    <property type="term" value="C:cell outer membrane"/>
    <property type="evidence" value="ECO:0007669"/>
    <property type="project" value="UniProtKB-SubCell"/>
</dbReference>
<evidence type="ECO:0000259" key="2">
    <source>
        <dbReference type="Pfam" id="PF07715"/>
    </source>
</evidence>
<organism evidence="3 4">
    <name type="scientific">Aquipluma nitroreducens</name>
    <dbReference type="NCBI Taxonomy" id="2010828"/>
    <lineage>
        <taxon>Bacteria</taxon>
        <taxon>Pseudomonadati</taxon>
        <taxon>Bacteroidota</taxon>
        <taxon>Bacteroidia</taxon>
        <taxon>Marinilabiliales</taxon>
        <taxon>Prolixibacteraceae</taxon>
        <taxon>Aquipluma</taxon>
    </lineage>
</organism>
<sequence length="1168" mass="130333">MLVMKLTAFFIVVLTMQVTATVYSQNKKLSLNMQGNSIKEVLQQIEAQSEYRFIYENEKVNLDTKVSIRVTDEVVDKILKQLFEKDGINYSITDNNLILINPSERQMKSIGKESINLQQQKSISGKVTDYTGATLPGVSVLVKGTTNGTITDENGNYSLSKVADNAILQFSFVGMKSQEISVGGKAIINVALMEEAIGIEEVVAVGYGVQKKANLTGSVDQVTSEVFENRTMANLSQGLKGVMPNLNIRLMDGKPNQSPSYNIRGTTSIGQGGSALILIDGVEGDPSLLNPNDIASVSMLKDAASASIYGARGAFGVVLISTKNPTKGKTSVTVTSNYSIKSPVATPDFVTDGYTWVKMFSEAFLNGDGSFPQNINKTQKFSQSYLDEFKKRSESGQPYNQVEVDPVTGEYVYYGSTDWYGLLYKKTTSSTENNVTVSGSSEKASYLVSGHLNTQNGLFRYNTDDYNLKNFRAKGSIQVFPWFVVDNNTDYSESNYHNPLNVGEGGGIWRNIGDEGHPSGTLFNPDGSLTMVAAYNVGDFWYGKNGIDTKKRVVKNTTGFTSTFFNNKFRVKGDFTFRNTINNTTQRRVQVPYSSKPGVTAFVGTTTNDLSYDKRETQYIATNLYSEYENKFKDAHYLKFLVGYNYEESTYQRLAVQRNGIIYEDATDLNLALGQSITTGGGWEKWNILGGFSRLNYSFKDRYLIEVNARYDGSSKFPSTQRYAFFPSISGGWRLSKEAFWNVSPKFLSDVKLRASYGSLGNGNINSYIYQEQFSIAQSSNILNGVKPPYTSTPSVLPDGITWETSTTTDLGLDFSMFDNRLSFVGDMYVRNTTNMFTIGLTLPATFGATAPKGNYADLLTKGWEVSVLWRDKFKLAQKPFNYDIRLTLSDNTAKVTRYNNPDKLLSDYYEGQVIGEIWGYETEGFFTDQADIDSHAKQSPQMRASPTNIWYPGDIKLRDLNNDGFINIGANKVSDPGDRKIIGNSSPRYTFGINLGADWNNFFVSTFFQGVGKQDWYPSTESEFFWGQYNRPYNNIPSFHLGNMWTPENTDAYFPRTMSRAASNATTRELGVAQTRYLQNVAYIRMKSFQFGYSIPKNLISKIGANEIKVYFSGENLWSWSPLYKLVKHIDVENTGPSDQLFTSSNAGDGYNYPMLKSLSFGLSVAF</sequence>
<dbReference type="Gene3D" id="2.60.40.1120">
    <property type="entry name" value="Carboxypeptidase-like, regulatory domain"/>
    <property type="match status" value="1"/>
</dbReference>
<name>A0A5K7SA18_9BACT</name>
<keyword evidence="1" id="KW-1134">Transmembrane beta strand</keyword>
<dbReference type="PROSITE" id="PS52016">
    <property type="entry name" value="TONB_DEPENDENT_REC_3"/>
    <property type="match status" value="1"/>
</dbReference>